<dbReference type="InterPro" id="IPR039885">
    <property type="entry name" value="BTBD10/KCTD20_BTB/POZ"/>
</dbReference>
<dbReference type="Pfam" id="PF16017">
    <property type="entry name" value="BTB_3"/>
    <property type="match status" value="1"/>
</dbReference>
<name>A0ABV0R4P4_9TELE</name>
<dbReference type="PANTHER" id="PTHR21637:SF0">
    <property type="entry name" value="AT10158P"/>
    <property type="match status" value="1"/>
</dbReference>
<dbReference type="InterPro" id="IPR039886">
    <property type="entry name" value="BTBD10/KCTD20"/>
</dbReference>
<evidence type="ECO:0000313" key="6">
    <source>
        <dbReference type="Proteomes" id="UP001434883"/>
    </source>
</evidence>
<organism evidence="5 6">
    <name type="scientific">Xenoophorus captivus</name>
    <dbReference type="NCBI Taxonomy" id="1517983"/>
    <lineage>
        <taxon>Eukaryota</taxon>
        <taxon>Metazoa</taxon>
        <taxon>Chordata</taxon>
        <taxon>Craniata</taxon>
        <taxon>Vertebrata</taxon>
        <taxon>Euteleostomi</taxon>
        <taxon>Actinopterygii</taxon>
        <taxon>Neopterygii</taxon>
        <taxon>Teleostei</taxon>
        <taxon>Neoteleostei</taxon>
        <taxon>Acanthomorphata</taxon>
        <taxon>Ovalentaria</taxon>
        <taxon>Atherinomorphae</taxon>
        <taxon>Cyprinodontiformes</taxon>
        <taxon>Goodeidae</taxon>
        <taxon>Xenoophorus</taxon>
    </lineage>
</organism>
<accession>A0ABV0R4P4</accession>
<feature type="domain" description="BTBD10/KCTD20 BTB/POZ" evidence="4">
    <location>
        <begin position="65"/>
        <end position="120"/>
    </location>
</feature>
<comment type="subcellular location">
    <subcellularLocation>
        <location evidence="1">Cytoplasm</location>
    </subcellularLocation>
</comment>
<dbReference type="EMBL" id="JAHRIN010033755">
    <property type="protein sequence ID" value="MEQ2202507.1"/>
    <property type="molecule type" value="Genomic_DNA"/>
</dbReference>
<dbReference type="Proteomes" id="UP001434883">
    <property type="component" value="Unassembled WGS sequence"/>
</dbReference>
<keyword evidence="2" id="KW-0963">Cytoplasm</keyword>
<reference evidence="5 6" key="1">
    <citation type="submission" date="2021-06" db="EMBL/GenBank/DDBJ databases">
        <authorList>
            <person name="Palmer J.M."/>
        </authorList>
    </citation>
    <scope>NUCLEOTIDE SEQUENCE [LARGE SCALE GENOMIC DNA]</scope>
    <source>
        <strain evidence="5 6">XC_2019</strain>
        <tissue evidence="5">Muscle</tissue>
    </source>
</reference>
<keyword evidence="6" id="KW-1185">Reference proteome</keyword>
<evidence type="ECO:0000313" key="5">
    <source>
        <dbReference type="EMBL" id="MEQ2202507.1"/>
    </source>
</evidence>
<protein>
    <recommendedName>
        <fullName evidence="4">BTBD10/KCTD20 BTB/POZ domain-containing protein</fullName>
    </recommendedName>
</protein>
<evidence type="ECO:0000256" key="1">
    <source>
        <dbReference type="ARBA" id="ARBA00004496"/>
    </source>
</evidence>
<dbReference type="PANTHER" id="PTHR21637">
    <property type="entry name" value="BTB/POZ DOMAIN-CONTAINING PROTEIN 10-RELATED"/>
    <property type="match status" value="1"/>
</dbReference>
<comment type="caution">
    <text evidence="5">The sequence shown here is derived from an EMBL/GenBank/DDBJ whole genome shotgun (WGS) entry which is preliminary data.</text>
</comment>
<proteinExistence type="predicted"/>
<feature type="region of interest" description="Disordered" evidence="3">
    <location>
        <begin position="1"/>
        <end position="27"/>
    </location>
</feature>
<sequence length="130" mass="14196">MGPVPSGGPENEEEEQNIIGNSDDAPVIAHGTHRTREERASSRRASGILLLQRDSMVAAREIKRSIGTMFGSCWDNNFTRPNEKGEFEVADGISSTVFRAILVRFPMDCLAFSASLSVLSFSPAFPHLLS</sequence>
<evidence type="ECO:0000256" key="2">
    <source>
        <dbReference type="ARBA" id="ARBA00022490"/>
    </source>
</evidence>
<evidence type="ECO:0000256" key="3">
    <source>
        <dbReference type="SAM" id="MobiDB-lite"/>
    </source>
</evidence>
<gene>
    <name evidence="5" type="ORF">XENOCAPTIV_004400</name>
</gene>
<evidence type="ECO:0000259" key="4">
    <source>
        <dbReference type="Pfam" id="PF16017"/>
    </source>
</evidence>